<name>A0A919L8J2_9ACTN</name>
<dbReference type="AlphaFoldDB" id="A0A919L8J2"/>
<dbReference type="Proteomes" id="UP000603708">
    <property type="component" value="Unassembled WGS sequence"/>
</dbReference>
<keyword evidence="2" id="KW-1185">Reference proteome</keyword>
<organism evidence="1 2">
    <name type="scientific">Streptomyces sulfonofaciens</name>
    <dbReference type="NCBI Taxonomy" id="68272"/>
    <lineage>
        <taxon>Bacteria</taxon>
        <taxon>Bacillati</taxon>
        <taxon>Actinomycetota</taxon>
        <taxon>Actinomycetes</taxon>
        <taxon>Kitasatosporales</taxon>
        <taxon>Streptomycetaceae</taxon>
        <taxon>Streptomyces</taxon>
    </lineage>
</organism>
<evidence type="ECO:0000313" key="1">
    <source>
        <dbReference type="EMBL" id="GHH87898.1"/>
    </source>
</evidence>
<dbReference type="EMBL" id="BNCD01000031">
    <property type="protein sequence ID" value="GHH87898.1"/>
    <property type="molecule type" value="Genomic_DNA"/>
</dbReference>
<reference evidence="1" key="2">
    <citation type="submission" date="2020-09" db="EMBL/GenBank/DDBJ databases">
        <authorList>
            <person name="Sun Q."/>
            <person name="Ohkuma M."/>
        </authorList>
    </citation>
    <scope>NUCLEOTIDE SEQUENCE</scope>
    <source>
        <strain evidence="1">JCM 5069</strain>
    </source>
</reference>
<evidence type="ECO:0000313" key="2">
    <source>
        <dbReference type="Proteomes" id="UP000603708"/>
    </source>
</evidence>
<proteinExistence type="predicted"/>
<accession>A0A919L8J2</accession>
<comment type="caution">
    <text evidence="1">The sequence shown here is derived from an EMBL/GenBank/DDBJ whole genome shotgun (WGS) entry which is preliminary data.</text>
</comment>
<sequence>MPHALAWPAAQAQPALLGHRLLAVAPCGLRDQRVHGVGLLGGELVQGLDTAEGKGARVAGHGYEGKVTACPAGGGPGPVSLARWSGAVDLRAGPASPARCRANAPAGSSGERVSAVHGYPSVIHNPLLRYAR</sequence>
<reference evidence="1" key="1">
    <citation type="journal article" date="2014" name="Int. J. Syst. Evol. Microbiol.">
        <title>Complete genome sequence of Corynebacterium casei LMG S-19264T (=DSM 44701T), isolated from a smear-ripened cheese.</title>
        <authorList>
            <consortium name="US DOE Joint Genome Institute (JGI-PGF)"/>
            <person name="Walter F."/>
            <person name="Albersmeier A."/>
            <person name="Kalinowski J."/>
            <person name="Ruckert C."/>
        </authorList>
    </citation>
    <scope>NUCLEOTIDE SEQUENCE</scope>
    <source>
        <strain evidence="1">JCM 5069</strain>
    </source>
</reference>
<protein>
    <submittedName>
        <fullName evidence="1">Uncharacterized protein</fullName>
    </submittedName>
</protein>
<gene>
    <name evidence="1" type="ORF">GCM10018793_65480</name>
</gene>